<evidence type="ECO:0000313" key="3">
    <source>
        <dbReference type="Proteomes" id="UP000542813"/>
    </source>
</evidence>
<dbReference type="RefSeq" id="WP_184822150.1">
    <property type="nucleotide sequence ID" value="NZ_JACHMM010000001.1"/>
</dbReference>
<dbReference type="AlphaFoldDB" id="A0A7W9LL50"/>
<sequence length="65" mass="7212">MSEPDYGSFHVEDEETLDERLAEEQPDPAQDPELFATEDEDDPLAGLPEPDEAGLELDPDREPGT</sequence>
<dbReference type="EMBL" id="JACHMM010000001">
    <property type="protein sequence ID" value="MBB5787828.1"/>
    <property type="molecule type" value="Genomic_DNA"/>
</dbReference>
<dbReference type="Proteomes" id="UP000542813">
    <property type="component" value="Unassembled WGS sequence"/>
</dbReference>
<accession>A0A7W9LL50</accession>
<proteinExistence type="predicted"/>
<gene>
    <name evidence="2" type="ORF">HD601_002403</name>
</gene>
<feature type="region of interest" description="Disordered" evidence="1">
    <location>
        <begin position="1"/>
        <end position="65"/>
    </location>
</feature>
<reference evidence="2 3" key="1">
    <citation type="submission" date="2020-08" db="EMBL/GenBank/DDBJ databases">
        <title>Sequencing the genomes of 1000 actinobacteria strains.</title>
        <authorList>
            <person name="Klenk H.-P."/>
        </authorList>
    </citation>
    <scope>NUCLEOTIDE SEQUENCE [LARGE SCALE GENOMIC DNA]</scope>
    <source>
        <strain evidence="2 3">DSM 102122</strain>
    </source>
</reference>
<name>A0A7W9LL50_9ACTN</name>
<comment type="caution">
    <text evidence="2">The sequence shown here is derived from an EMBL/GenBank/DDBJ whole genome shotgun (WGS) entry which is preliminary data.</text>
</comment>
<feature type="compositionally biased region" description="Acidic residues" evidence="1">
    <location>
        <begin position="36"/>
        <end position="57"/>
    </location>
</feature>
<organism evidence="2 3">
    <name type="scientific">Jiangella mangrovi</name>
    <dbReference type="NCBI Taxonomy" id="1524084"/>
    <lineage>
        <taxon>Bacteria</taxon>
        <taxon>Bacillati</taxon>
        <taxon>Actinomycetota</taxon>
        <taxon>Actinomycetes</taxon>
        <taxon>Jiangellales</taxon>
        <taxon>Jiangellaceae</taxon>
        <taxon>Jiangella</taxon>
    </lineage>
</organism>
<keyword evidence="3" id="KW-1185">Reference proteome</keyword>
<evidence type="ECO:0000256" key="1">
    <source>
        <dbReference type="SAM" id="MobiDB-lite"/>
    </source>
</evidence>
<evidence type="ECO:0000313" key="2">
    <source>
        <dbReference type="EMBL" id="MBB5787828.1"/>
    </source>
</evidence>
<protein>
    <submittedName>
        <fullName evidence="2">Uncharacterized protein</fullName>
    </submittedName>
</protein>